<dbReference type="Proteomes" id="UP000019482">
    <property type="component" value="Unassembled WGS sequence"/>
</dbReference>
<protein>
    <submittedName>
        <fullName evidence="1">Uncharacterized protein</fullName>
    </submittedName>
</protein>
<reference evidence="1 2" key="1">
    <citation type="journal article" date="2015" name="Genome Announc.">
        <title>Draft Genome Sequence of Clostridium tyrobutyricum Strain DIVETGP, Isolated from Cow's Milk for Grana Padano Production.</title>
        <authorList>
            <person name="Soggiu A."/>
            <person name="Piras C."/>
            <person name="Gaiarsa S."/>
            <person name="Sassera D."/>
            <person name="Roncada P."/>
            <person name="Bendixen E."/>
            <person name="Brasca M."/>
            <person name="Bonizzi L."/>
        </authorList>
    </citation>
    <scope>NUCLEOTIDE SEQUENCE [LARGE SCALE GENOMIC DNA]</scope>
    <source>
        <strain evidence="1 2">DIVETGP</strain>
    </source>
</reference>
<comment type="caution">
    <text evidence="1">The sequence shown here is derived from an EMBL/GenBank/DDBJ whole genome shotgun (WGS) entry which is preliminary data.</text>
</comment>
<sequence length="39" mass="4787">MNIESFEQEEYLNRVTERERSIGENSQEDLKKITWELKN</sequence>
<organism evidence="1 2">
    <name type="scientific">Clostridium tyrobutyricum DIVETGP</name>
    <dbReference type="NCBI Taxonomy" id="1408889"/>
    <lineage>
        <taxon>Bacteria</taxon>
        <taxon>Bacillati</taxon>
        <taxon>Bacillota</taxon>
        <taxon>Clostridia</taxon>
        <taxon>Eubacteriales</taxon>
        <taxon>Clostridiaceae</taxon>
        <taxon>Clostridium</taxon>
    </lineage>
</organism>
<keyword evidence="2" id="KW-1185">Reference proteome</keyword>
<dbReference type="EMBL" id="CBXI010000004">
    <property type="protein sequence ID" value="CDL90226.1"/>
    <property type="molecule type" value="Genomic_DNA"/>
</dbReference>
<gene>
    <name evidence="1" type="ORF">CTDIVETGP_0296</name>
</gene>
<evidence type="ECO:0000313" key="2">
    <source>
        <dbReference type="Proteomes" id="UP000019482"/>
    </source>
</evidence>
<dbReference type="AlphaFoldDB" id="W6N2H2"/>
<evidence type="ECO:0000313" key="1">
    <source>
        <dbReference type="EMBL" id="CDL90226.1"/>
    </source>
</evidence>
<proteinExistence type="predicted"/>
<accession>W6N2H2</accession>
<name>W6N2H2_CLOTY</name>